<protein>
    <submittedName>
        <fullName evidence="6">Lipopolysaccharide export system protein LptA</fullName>
    </submittedName>
</protein>
<dbReference type="GO" id="GO:0030288">
    <property type="term" value="C:outer membrane-bounded periplasmic space"/>
    <property type="evidence" value="ECO:0007669"/>
    <property type="project" value="TreeGrafter"/>
</dbReference>
<keyword evidence="3" id="KW-0574">Periplasm</keyword>
<keyword evidence="2" id="KW-0732">Signal</keyword>
<keyword evidence="1" id="KW-0813">Transport</keyword>
<keyword evidence="7" id="KW-1185">Reference proteome</keyword>
<dbReference type="Pfam" id="PF03968">
    <property type="entry name" value="LptD_N"/>
    <property type="match status" value="1"/>
</dbReference>
<feature type="compositionally biased region" description="Low complexity" evidence="4">
    <location>
        <begin position="139"/>
        <end position="167"/>
    </location>
</feature>
<dbReference type="GO" id="GO:0017089">
    <property type="term" value="F:glycolipid transfer activity"/>
    <property type="evidence" value="ECO:0007669"/>
    <property type="project" value="TreeGrafter"/>
</dbReference>
<gene>
    <name evidence="6" type="ORF">SAMN05192579_1194</name>
</gene>
<dbReference type="GO" id="GO:0001530">
    <property type="term" value="F:lipopolysaccharide binding"/>
    <property type="evidence" value="ECO:0007669"/>
    <property type="project" value="InterPro"/>
</dbReference>
<dbReference type="PANTHER" id="PTHR36504">
    <property type="entry name" value="LIPOPOLYSACCHARIDE EXPORT SYSTEM PROTEIN LPTA"/>
    <property type="match status" value="1"/>
</dbReference>
<dbReference type="GO" id="GO:0009279">
    <property type="term" value="C:cell outer membrane"/>
    <property type="evidence" value="ECO:0007669"/>
    <property type="project" value="TreeGrafter"/>
</dbReference>
<name>A0A1I4FP26_9GAMM</name>
<evidence type="ECO:0000313" key="6">
    <source>
        <dbReference type="EMBL" id="SFL19585.1"/>
    </source>
</evidence>
<sequence length="179" mass="18602">MNVENAQRFDGKYAPNSTATFYGNVVITQGTMKVTGDKAVVHFDGDQNVDHVLITGAPAHIQEMDDSGNLMLGHASQLDYDNNSGIAVLTGHAFIQQKGRGEAHGDKLTYNTQTSEMTGVSGGDGRVQMTFIPKPKPKPAAAKGSTQPTMTSTAAPTSANPPAGTPAHAGSAATPQGQH</sequence>
<organism evidence="6 7">
    <name type="scientific">Rhodanobacter glycinis</name>
    <dbReference type="NCBI Taxonomy" id="582702"/>
    <lineage>
        <taxon>Bacteria</taxon>
        <taxon>Pseudomonadati</taxon>
        <taxon>Pseudomonadota</taxon>
        <taxon>Gammaproteobacteria</taxon>
        <taxon>Lysobacterales</taxon>
        <taxon>Rhodanobacteraceae</taxon>
        <taxon>Rhodanobacter</taxon>
    </lineage>
</organism>
<dbReference type="NCBIfam" id="TIGR03002">
    <property type="entry name" value="outer_YhbN_LptA"/>
    <property type="match status" value="1"/>
</dbReference>
<dbReference type="InterPro" id="IPR014340">
    <property type="entry name" value="LptA"/>
</dbReference>
<dbReference type="InterPro" id="IPR052037">
    <property type="entry name" value="LPS_export_LptA"/>
</dbReference>
<evidence type="ECO:0000313" key="7">
    <source>
        <dbReference type="Proteomes" id="UP000198725"/>
    </source>
</evidence>
<evidence type="ECO:0000256" key="2">
    <source>
        <dbReference type="ARBA" id="ARBA00022729"/>
    </source>
</evidence>
<dbReference type="EMBL" id="FOSR01000019">
    <property type="protein sequence ID" value="SFL19585.1"/>
    <property type="molecule type" value="Genomic_DNA"/>
</dbReference>
<feature type="domain" description="Organic solvent tolerance-like N-terminal" evidence="5">
    <location>
        <begin position="15"/>
        <end position="114"/>
    </location>
</feature>
<dbReference type="AlphaFoldDB" id="A0A1I4FP26"/>
<dbReference type="Gene3D" id="2.60.450.10">
    <property type="entry name" value="Lipopolysaccharide (LPS) transport protein A like domain"/>
    <property type="match status" value="1"/>
</dbReference>
<accession>A0A1I4FP26</accession>
<reference evidence="7" key="1">
    <citation type="submission" date="2016-10" db="EMBL/GenBank/DDBJ databases">
        <authorList>
            <person name="Varghese N."/>
            <person name="Submissions S."/>
        </authorList>
    </citation>
    <scope>NUCLEOTIDE SEQUENCE [LARGE SCALE GENOMIC DNA]</scope>
    <source>
        <strain evidence="7">MO64</strain>
    </source>
</reference>
<feature type="region of interest" description="Disordered" evidence="4">
    <location>
        <begin position="119"/>
        <end position="179"/>
    </location>
</feature>
<evidence type="ECO:0000256" key="3">
    <source>
        <dbReference type="ARBA" id="ARBA00022764"/>
    </source>
</evidence>
<dbReference type="PANTHER" id="PTHR36504:SF1">
    <property type="entry name" value="LIPOPOLYSACCHARIDE EXPORT SYSTEM PROTEIN LPTA"/>
    <property type="match status" value="1"/>
</dbReference>
<dbReference type="GO" id="GO:0015920">
    <property type="term" value="P:lipopolysaccharide transport"/>
    <property type="evidence" value="ECO:0007669"/>
    <property type="project" value="InterPro"/>
</dbReference>
<dbReference type="Proteomes" id="UP000198725">
    <property type="component" value="Unassembled WGS sequence"/>
</dbReference>
<evidence type="ECO:0000256" key="1">
    <source>
        <dbReference type="ARBA" id="ARBA00022448"/>
    </source>
</evidence>
<evidence type="ECO:0000256" key="4">
    <source>
        <dbReference type="SAM" id="MobiDB-lite"/>
    </source>
</evidence>
<dbReference type="InterPro" id="IPR005653">
    <property type="entry name" value="OstA-like_N"/>
</dbReference>
<proteinExistence type="predicted"/>
<evidence type="ECO:0000259" key="5">
    <source>
        <dbReference type="Pfam" id="PF03968"/>
    </source>
</evidence>